<feature type="compositionally biased region" description="Low complexity" evidence="1">
    <location>
        <begin position="85"/>
        <end position="105"/>
    </location>
</feature>
<feature type="region of interest" description="Disordered" evidence="1">
    <location>
        <begin position="66"/>
        <end position="438"/>
    </location>
</feature>
<evidence type="ECO:0000256" key="1">
    <source>
        <dbReference type="SAM" id="MobiDB-lite"/>
    </source>
</evidence>
<evidence type="ECO:0000313" key="3">
    <source>
        <dbReference type="Proteomes" id="UP000316096"/>
    </source>
</evidence>
<feature type="compositionally biased region" description="Polar residues" evidence="1">
    <location>
        <begin position="190"/>
        <end position="204"/>
    </location>
</feature>
<feature type="compositionally biased region" description="Polar residues" evidence="1">
    <location>
        <begin position="133"/>
        <end position="143"/>
    </location>
</feature>
<evidence type="ECO:0000313" key="2">
    <source>
        <dbReference type="EMBL" id="TQL96339.1"/>
    </source>
</evidence>
<name>A0A543CGW9_9ACTN</name>
<reference evidence="2 3" key="1">
    <citation type="submission" date="2019-06" db="EMBL/GenBank/DDBJ databases">
        <title>Sequencing the genomes of 1000 actinobacteria strains.</title>
        <authorList>
            <person name="Klenk H.-P."/>
        </authorList>
    </citation>
    <scope>NUCLEOTIDE SEQUENCE [LARGE SCALE GENOMIC DNA]</scope>
    <source>
        <strain evidence="2 3">DSM 102200</strain>
    </source>
</reference>
<feature type="compositionally biased region" description="Polar residues" evidence="1">
    <location>
        <begin position="235"/>
        <end position="245"/>
    </location>
</feature>
<feature type="compositionally biased region" description="Polar residues" evidence="1">
    <location>
        <begin position="150"/>
        <end position="175"/>
    </location>
</feature>
<feature type="region of interest" description="Disordered" evidence="1">
    <location>
        <begin position="1"/>
        <end position="47"/>
    </location>
</feature>
<comment type="caution">
    <text evidence="2">The sequence shown here is derived from an EMBL/GenBank/DDBJ whole genome shotgun (WGS) entry which is preliminary data.</text>
</comment>
<accession>A0A543CGW9</accession>
<feature type="compositionally biased region" description="Polar residues" evidence="1">
    <location>
        <begin position="1"/>
        <end position="26"/>
    </location>
</feature>
<organism evidence="2 3">
    <name type="scientific">Actinoallomurus bryophytorum</name>
    <dbReference type="NCBI Taxonomy" id="1490222"/>
    <lineage>
        <taxon>Bacteria</taxon>
        <taxon>Bacillati</taxon>
        <taxon>Actinomycetota</taxon>
        <taxon>Actinomycetes</taxon>
        <taxon>Streptosporangiales</taxon>
        <taxon>Thermomonosporaceae</taxon>
        <taxon>Actinoallomurus</taxon>
    </lineage>
</organism>
<feature type="compositionally biased region" description="Gly residues" evidence="1">
    <location>
        <begin position="365"/>
        <end position="383"/>
    </location>
</feature>
<gene>
    <name evidence="2" type="ORF">FB559_1865</name>
</gene>
<feature type="compositionally biased region" description="Polar residues" evidence="1">
    <location>
        <begin position="106"/>
        <end position="125"/>
    </location>
</feature>
<dbReference type="RefSeq" id="WP_141955206.1">
    <property type="nucleotide sequence ID" value="NZ_VFOZ01000001.1"/>
</dbReference>
<feature type="region of interest" description="Disordered" evidence="1">
    <location>
        <begin position="524"/>
        <end position="547"/>
    </location>
</feature>
<dbReference type="AlphaFoldDB" id="A0A543CGW9"/>
<dbReference type="EMBL" id="VFOZ01000001">
    <property type="protein sequence ID" value="TQL96339.1"/>
    <property type="molecule type" value="Genomic_DNA"/>
</dbReference>
<keyword evidence="3" id="KW-1185">Reference proteome</keyword>
<sequence length="547" mass="53519">MSEQQNRIATLLNSGSDTSADPSTGAATPGTYDISPGQSASDTQLGIDSAPDALISVDGHQVAAGDSGLSIDVAPDGSTHVIHAPQDGTQPGGVQTPGTVGVPTQLVQNGTPVTGQNGTPVTGQDGTPVAGQDGTQVTGQNGTLPPGSDPTGSGASPQGQPDQSGVSQDGTQPTGDGTADPGSAAAAGQSDPTGTAPDPSQDTTPVEHLHGTGDHAAQADLAVHGPDANMPAPVTHQNPDGSQDITIPKGPDNPQAITVHVQSNKDGSLDLTVPKSDTNPHEIKIHVQPDKHVDLNITQDKDGHLKIDAHDHPPEQQGDWAGLKGPAGQNDGQGTDPAQQAGAPQDGSVPVSDIPQQPDASAASPGGGGSGDLPSAGSGGDPTAGGIPSGDTPSSDVPSGGVPSGGVPSGGVPSGAGSPTAKSQPPATPVKTVPVADNGTLDVDGAEIKKRGTDLVNGPVKTLDTAAGHARDIGIGFPGFGALGSPLQMIHGALTDTAATELQQGSSTLSSTSTSLATTGETYADTEIKNGSLVQNTGVAGDKTNGP</sequence>
<proteinExistence type="predicted"/>
<feature type="compositionally biased region" description="Gly residues" evidence="1">
    <location>
        <begin position="402"/>
        <end position="414"/>
    </location>
</feature>
<protein>
    <submittedName>
        <fullName evidence="2">Uncharacterized protein</fullName>
    </submittedName>
</protein>
<feature type="compositionally biased region" description="Polar residues" evidence="1">
    <location>
        <begin position="36"/>
        <end position="46"/>
    </location>
</feature>
<feature type="compositionally biased region" description="Basic and acidic residues" evidence="1">
    <location>
        <begin position="278"/>
        <end position="314"/>
    </location>
</feature>
<dbReference type="Proteomes" id="UP000316096">
    <property type="component" value="Unassembled WGS sequence"/>
</dbReference>